<evidence type="ECO:0000256" key="6">
    <source>
        <dbReference type="SAM" id="MobiDB-lite"/>
    </source>
</evidence>
<keyword evidence="8" id="KW-1185">Reference proteome</keyword>
<dbReference type="AlphaFoldDB" id="A0A672RX76"/>
<protein>
    <recommendedName>
        <fullName evidence="5">Inhibitory synaptic factor 1</fullName>
    </recommendedName>
</protein>
<evidence type="ECO:0000256" key="3">
    <source>
        <dbReference type="ARBA" id="ARBA00034105"/>
    </source>
</evidence>
<feature type="compositionally biased region" description="Low complexity" evidence="6">
    <location>
        <begin position="157"/>
        <end position="170"/>
    </location>
</feature>
<dbReference type="GO" id="GO:0060080">
    <property type="term" value="P:inhibitory postsynaptic potential"/>
    <property type="evidence" value="ECO:0007669"/>
    <property type="project" value="TreeGrafter"/>
</dbReference>
<dbReference type="Ensembl" id="ENSSGRT00000099779.1">
    <property type="protein sequence ID" value="ENSSGRP00000093763.1"/>
    <property type="gene ID" value="ENSSGRG00000046930.1"/>
</dbReference>
<keyword evidence="2" id="KW-0175">Coiled coil</keyword>
<dbReference type="GO" id="GO:0014069">
    <property type="term" value="C:postsynaptic density"/>
    <property type="evidence" value="ECO:0007669"/>
    <property type="project" value="UniProtKB-SubCell"/>
</dbReference>
<evidence type="ECO:0000313" key="7">
    <source>
        <dbReference type="Ensembl" id="ENSSGRP00000093763.1"/>
    </source>
</evidence>
<feature type="compositionally biased region" description="Polar residues" evidence="6">
    <location>
        <begin position="196"/>
        <end position="210"/>
    </location>
</feature>
<organism evidence="7 8">
    <name type="scientific">Sinocyclocheilus grahami</name>
    <name type="common">Dianchi golden-line fish</name>
    <name type="synonym">Barbus grahami</name>
    <dbReference type="NCBI Taxonomy" id="75366"/>
    <lineage>
        <taxon>Eukaryota</taxon>
        <taxon>Metazoa</taxon>
        <taxon>Chordata</taxon>
        <taxon>Craniata</taxon>
        <taxon>Vertebrata</taxon>
        <taxon>Euteleostomi</taxon>
        <taxon>Actinopterygii</taxon>
        <taxon>Neopterygii</taxon>
        <taxon>Teleostei</taxon>
        <taxon>Ostariophysi</taxon>
        <taxon>Cypriniformes</taxon>
        <taxon>Cyprinidae</taxon>
        <taxon>Cyprininae</taxon>
        <taxon>Sinocyclocheilus</taxon>
    </lineage>
</organism>
<evidence type="ECO:0000256" key="4">
    <source>
        <dbReference type="ARBA" id="ARBA00038239"/>
    </source>
</evidence>
<name>A0A672RX76_SINGR</name>
<comment type="subcellular location">
    <subcellularLocation>
        <location evidence="3">Postsynaptic density</location>
    </subcellularLocation>
</comment>
<reference evidence="7" key="2">
    <citation type="submission" date="2025-09" db="UniProtKB">
        <authorList>
            <consortium name="Ensembl"/>
        </authorList>
    </citation>
    <scope>IDENTIFICATION</scope>
</reference>
<reference evidence="7" key="1">
    <citation type="submission" date="2025-08" db="UniProtKB">
        <authorList>
            <consortium name="Ensembl"/>
        </authorList>
    </citation>
    <scope>IDENTIFICATION</scope>
</reference>
<keyword evidence="1" id="KW-0770">Synapse</keyword>
<dbReference type="PANTHER" id="PTHR15917">
    <property type="match status" value="1"/>
</dbReference>
<evidence type="ECO:0000256" key="2">
    <source>
        <dbReference type="ARBA" id="ARBA00023054"/>
    </source>
</evidence>
<evidence type="ECO:0000256" key="5">
    <source>
        <dbReference type="ARBA" id="ARBA00039636"/>
    </source>
</evidence>
<dbReference type="InterPro" id="IPR027997">
    <property type="entry name" value="Largen/INSYN1"/>
</dbReference>
<evidence type="ECO:0000313" key="8">
    <source>
        <dbReference type="Proteomes" id="UP000472262"/>
    </source>
</evidence>
<dbReference type="Proteomes" id="UP000472262">
    <property type="component" value="Unassembled WGS sequence"/>
</dbReference>
<sequence length="226" mass="25950">MFISVKEPKLQWKLIDDPKIGFCMCVHQRNPSNRKTDLRHRNIYMHEKCKMFVSAGGKYWVTLYLKGCTLSDYHLSHNRLLDRVRSPTTAKKQELELYRRSCGDLPALNGPLKASNSPKASWLFGSGGQLHYYDKTLYHALCCDDDYNDEDRGGMRSSRLSSTDSVFSSSPPRFLTPRCNRKTYSSPDSKKRALRSCSTQTVSDKSTQTHFPYIPAKQRASSDYKN</sequence>
<evidence type="ECO:0000256" key="1">
    <source>
        <dbReference type="ARBA" id="ARBA00023018"/>
    </source>
</evidence>
<dbReference type="PANTHER" id="PTHR15917:SF3">
    <property type="entry name" value="INHIBITORY SYNAPTIC FACTOR 1"/>
    <property type="match status" value="1"/>
</dbReference>
<accession>A0A672RX76</accession>
<proteinExistence type="inferred from homology"/>
<dbReference type="InParanoid" id="A0A672RX76"/>
<comment type="similarity">
    <text evidence="4">Belongs to the INSYN1 family.</text>
</comment>
<feature type="region of interest" description="Disordered" evidence="6">
    <location>
        <begin position="153"/>
        <end position="226"/>
    </location>
</feature>